<dbReference type="Pfam" id="PF00668">
    <property type="entry name" value="Condensation"/>
    <property type="match status" value="1"/>
</dbReference>
<dbReference type="Gene3D" id="3.30.559.10">
    <property type="entry name" value="Chloramphenicol acetyltransferase-like domain"/>
    <property type="match status" value="1"/>
</dbReference>
<name>A0A9D5SB73_XYLRU</name>
<evidence type="ECO:0000259" key="1">
    <source>
        <dbReference type="Pfam" id="PF00668"/>
    </source>
</evidence>
<dbReference type="Proteomes" id="UP000806522">
    <property type="component" value="Unassembled WGS sequence"/>
</dbReference>
<feature type="domain" description="Condensation" evidence="1">
    <location>
        <begin position="9"/>
        <end position="324"/>
    </location>
</feature>
<dbReference type="Gene3D" id="3.30.559.30">
    <property type="entry name" value="Nonribosomal peptide synthetase, condensation domain"/>
    <property type="match status" value="1"/>
</dbReference>
<dbReference type="GO" id="GO:0003824">
    <property type="term" value="F:catalytic activity"/>
    <property type="evidence" value="ECO:0007669"/>
    <property type="project" value="InterPro"/>
</dbReference>
<dbReference type="GO" id="GO:0031177">
    <property type="term" value="F:phosphopantetheine binding"/>
    <property type="evidence" value="ECO:0007669"/>
    <property type="project" value="TreeGrafter"/>
</dbReference>
<organism evidence="2 3">
    <name type="scientific">Xylanibacter ruminicola</name>
    <name type="common">Prevotella ruminicola</name>
    <dbReference type="NCBI Taxonomy" id="839"/>
    <lineage>
        <taxon>Bacteria</taxon>
        <taxon>Pseudomonadati</taxon>
        <taxon>Bacteroidota</taxon>
        <taxon>Bacteroidia</taxon>
        <taxon>Bacteroidales</taxon>
        <taxon>Prevotellaceae</taxon>
        <taxon>Xylanibacter</taxon>
    </lineage>
</organism>
<dbReference type="InterPro" id="IPR001242">
    <property type="entry name" value="Condensation_dom"/>
</dbReference>
<proteinExistence type="predicted"/>
<protein>
    <recommendedName>
        <fullName evidence="1">Condensation domain-containing protein</fullName>
    </recommendedName>
</protein>
<reference evidence="2" key="1">
    <citation type="submission" date="2019-04" db="EMBL/GenBank/DDBJ databases">
        <title>Evolution of Biomass-Degrading Anaerobic Consortia Revealed by Metagenomics.</title>
        <authorList>
            <person name="Peng X."/>
        </authorList>
    </citation>
    <scope>NUCLEOTIDE SEQUENCE</scope>
    <source>
        <strain evidence="2">SIG140</strain>
    </source>
</reference>
<sequence length="422" mass="48785">MKDMKESITYPLSAIQWEAYDEFMEDPKLTQHNVTVCMPFERSSAQRFLRAMQNMLDEQRYLHIHLVRQGDDIMICEDWQMPNNVHYLRMSDAEWEAAQPTFTKPFDVFNEACVRLYLVETDSQVYVILENFHLFFDGISQRALWNAFEEAVQGIPLYQQGDIAAEMTYREIASYNSDAYRRAKEYYLKKFEGLQLTDYCRETDNPLGPAISSHPMVSATIIDEGCQRIGQTPTTVFYAAYAIALAYMSGETRVVFYTFNHGRSDRRLTDHVYGQYLCSLPIVIDTDPNQTVAELLSQTHREIFCSMRYRIYPEYHLLRDLGIDGIAGDATEIGYNAADIPEYINIDGKLWNTYHIDPSFTGEHSSTYIARREDLYEVFTDCSSALYTQEQIDTMSGITGQMALLLVGDQNEKLNNIIPKKK</sequence>
<dbReference type="GO" id="GO:0044550">
    <property type="term" value="P:secondary metabolite biosynthetic process"/>
    <property type="evidence" value="ECO:0007669"/>
    <property type="project" value="TreeGrafter"/>
</dbReference>
<dbReference type="GO" id="GO:0043041">
    <property type="term" value="P:amino acid activation for nonribosomal peptide biosynthetic process"/>
    <property type="evidence" value="ECO:0007669"/>
    <property type="project" value="TreeGrafter"/>
</dbReference>
<dbReference type="SUPFAM" id="SSF52777">
    <property type="entry name" value="CoA-dependent acyltransferases"/>
    <property type="match status" value="2"/>
</dbReference>
<dbReference type="InterPro" id="IPR023213">
    <property type="entry name" value="CAT-like_dom_sf"/>
</dbReference>
<evidence type="ECO:0000313" key="3">
    <source>
        <dbReference type="Proteomes" id="UP000806522"/>
    </source>
</evidence>
<comment type="caution">
    <text evidence="2">The sequence shown here is derived from an EMBL/GenBank/DDBJ whole genome shotgun (WGS) entry which is preliminary data.</text>
</comment>
<dbReference type="AlphaFoldDB" id="A0A9D5SB73"/>
<dbReference type="EMBL" id="SUYC01000016">
    <property type="protein sequence ID" value="MBE6271757.1"/>
    <property type="molecule type" value="Genomic_DNA"/>
</dbReference>
<gene>
    <name evidence="2" type="ORF">E7101_12565</name>
</gene>
<dbReference type="GO" id="GO:0005737">
    <property type="term" value="C:cytoplasm"/>
    <property type="evidence" value="ECO:0007669"/>
    <property type="project" value="TreeGrafter"/>
</dbReference>
<dbReference type="PANTHER" id="PTHR45527">
    <property type="entry name" value="NONRIBOSOMAL PEPTIDE SYNTHETASE"/>
    <property type="match status" value="1"/>
</dbReference>
<evidence type="ECO:0000313" key="2">
    <source>
        <dbReference type="EMBL" id="MBE6271757.1"/>
    </source>
</evidence>
<accession>A0A9D5SB73</accession>
<dbReference type="PANTHER" id="PTHR45527:SF1">
    <property type="entry name" value="FATTY ACID SYNTHASE"/>
    <property type="match status" value="1"/>
</dbReference>